<feature type="transmembrane region" description="Helical" evidence="1">
    <location>
        <begin position="197"/>
        <end position="214"/>
    </location>
</feature>
<feature type="transmembrane region" description="Helical" evidence="1">
    <location>
        <begin position="6"/>
        <end position="25"/>
    </location>
</feature>
<evidence type="ECO:0000313" key="3">
    <source>
        <dbReference type="Proteomes" id="UP000198790"/>
    </source>
</evidence>
<keyword evidence="3" id="KW-1185">Reference proteome</keyword>
<evidence type="ECO:0000313" key="2">
    <source>
        <dbReference type="EMBL" id="SFB39723.1"/>
    </source>
</evidence>
<reference evidence="2 3" key="1">
    <citation type="submission" date="2016-10" db="EMBL/GenBank/DDBJ databases">
        <authorList>
            <person name="de Groot N.N."/>
        </authorList>
    </citation>
    <scope>NUCLEOTIDE SEQUENCE [LARGE SCALE GENOMIC DNA]</scope>
    <source>
        <strain evidence="2 3">DSM 23399</strain>
    </source>
</reference>
<dbReference type="OrthoDB" id="823312at2"/>
<sequence>MNLNSIPIQEISTCAILVPLVLAAFKLKTGDSKIRLFFLFLLFGALVDGYGWFVYSTDQNPVSHSILQYCYLFFEAIFFVWLCTEFLNYSKAKVLRRVFYVLLFSTFLFKGWVLYSNNWDPSLASETNSFLDGVFLISISFLSAFALLHMAEREYDLLQFPWFWILSGMFFYCFGTFFIDIMVQSGLFISLYKLRNYVNIIQYGFFTVGIMKFNRVKKI</sequence>
<gene>
    <name evidence="2" type="ORF">SAMN04489723_1097</name>
</gene>
<protein>
    <recommendedName>
        <fullName evidence="4">YhhN-like protein</fullName>
    </recommendedName>
</protein>
<keyword evidence="1" id="KW-1133">Transmembrane helix</keyword>
<keyword evidence="1" id="KW-0812">Transmembrane</keyword>
<evidence type="ECO:0000256" key="1">
    <source>
        <dbReference type="SAM" id="Phobius"/>
    </source>
</evidence>
<dbReference type="Proteomes" id="UP000198790">
    <property type="component" value="Unassembled WGS sequence"/>
</dbReference>
<feature type="transmembrane region" description="Helical" evidence="1">
    <location>
        <begin position="163"/>
        <end position="191"/>
    </location>
</feature>
<keyword evidence="1" id="KW-0472">Membrane</keyword>
<feature type="transmembrane region" description="Helical" evidence="1">
    <location>
        <begin position="37"/>
        <end position="54"/>
    </location>
</feature>
<name>A0A1I1ATT3_9BACT</name>
<feature type="transmembrane region" description="Helical" evidence="1">
    <location>
        <begin position="133"/>
        <end position="151"/>
    </location>
</feature>
<accession>A0A1I1ATT3</accession>
<proteinExistence type="predicted"/>
<organism evidence="2 3">
    <name type="scientific">Algoriphagus aquimarinus</name>
    <dbReference type="NCBI Taxonomy" id="237018"/>
    <lineage>
        <taxon>Bacteria</taxon>
        <taxon>Pseudomonadati</taxon>
        <taxon>Bacteroidota</taxon>
        <taxon>Cytophagia</taxon>
        <taxon>Cytophagales</taxon>
        <taxon>Cyclobacteriaceae</taxon>
        <taxon>Algoriphagus</taxon>
    </lineage>
</organism>
<feature type="transmembrane region" description="Helical" evidence="1">
    <location>
        <begin position="66"/>
        <end position="87"/>
    </location>
</feature>
<dbReference type="RefSeq" id="WP_092897970.1">
    <property type="nucleotide sequence ID" value="NZ_FOKK01000009.1"/>
</dbReference>
<dbReference type="EMBL" id="FOKK01000009">
    <property type="protein sequence ID" value="SFB39723.1"/>
    <property type="molecule type" value="Genomic_DNA"/>
</dbReference>
<dbReference type="AlphaFoldDB" id="A0A1I1ATT3"/>
<feature type="transmembrane region" description="Helical" evidence="1">
    <location>
        <begin position="94"/>
        <end position="113"/>
    </location>
</feature>
<dbReference type="STRING" id="237018.SAMN04489723_1097"/>
<evidence type="ECO:0008006" key="4">
    <source>
        <dbReference type="Google" id="ProtNLM"/>
    </source>
</evidence>